<sequence length="68" mass="7608">MVKSYLRYEPALSFGVIVSVEETLHTTAQGSTCSHRRSRRSLLLPLLLAVVPLSLSLLSHPRLLPPLW</sequence>
<keyword evidence="1" id="KW-1133">Transmembrane helix</keyword>
<protein>
    <submittedName>
        <fullName evidence="2">Uncharacterized protein</fullName>
    </submittedName>
</protein>
<keyword evidence="1" id="KW-0472">Membrane</keyword>
<dbReference type="EMBL" id="CAADRP010000147">
    <property type="protein sequence ID" value="VFU23932.1"/>
    <property type="molecule type" value="Genomic_DNA"/>
</dbReference>
<feature type="transmembrane region" description="Helical" evidence="1">
    <location>
        <begin position="42"/>
        <end position="60"/>
    </location>
</feature>
<name>A0A6N2K6K6_SALVM</name>
<accession>A0A6N2K6K6</accession>
<keyword evidence="1" id="KW-0812">Transmembrane</keyword>
<gene>
    <name evidence="2" type="ORF">SVIM_LOCUS40634</name>
</gene>
<proteinExistence type="predicted"/>
<organism evidence="2">
    <name type="scientific">Salix viminalis</name>
    <name type="common">Common osier</name>
    <name type="synonym">Basket willow</name>
    <dbReference type="NCBI Taxonomy" id="40686"/>
    <lineage>
        <taxon>Eukaryota</taxon>
        <taxon>Viridiplantae</taxon>
        <taxon>Streptophyta</taxon>
        <taxon>Embryophyta</taxon>
        <taxon>Tracheophyta</taxon>
        <taxon>Spermatophyta</taxon>
        <taxon>Magnoliopsida</taxon>
        <taxon>eudicotyledons</taxon>
        <taxon>Gunneridae</taxon>
        <taxon>Pentapetalae</taxon>
        <taxon>rosids</taxon>
        <taxon>fabids</taxon>
        <taxon>Malpighiales</taxon>
        <taxon>Salicaceae</taxon>
        <taxon>Saliceae</taxon>
        <taxon>Salix</taxon>
    </lineage>
</organism>
<dbReference type="AlphaFoldDB" id="A0A6N2K6K6"/>
<evidence type="ECO:0000256" key="1">
    <source>
        <dbReference type="SAM" id="Phobius"/>
    </source>
</evidence>
<reference evidence="2" key="1">
    <citation type="submission" date="2019-03" db="EMBL/GenBank/DDBJ databases">
        <authorList>
            <person name="Mank J."/>
            <person name="Almeida P."/>
        </authorList>
    </citation>
    <scope>NUCLEOTIDE SEQUENCE</scope>
    <source>
        <strain evidence="2">78183</strain>
    </source>
</reference>
<evidence type="ECO:0000313" key="2">
    <source>
        <dbReference type="EMBL" id="VFU23932.1"/>
    </source>
</evidence>